<dbReference type="OMA" id="ENAGKRH"/>
<dbReference type="InterPro" id="IPR013642">
    <property type="entry name" value="CLCA_N"/>
</dbReference>
<reference evidence="4" key="1">
    <citation type="submission" date="2018-12" db="EMBL/GenBank/DDBJ databases">
        <authorList>
            <person name="Yazar S."/>
        </authorList>
    </citation>
    <scope>NUCLEOTIDE SEQUENCE [LARGE SCALE GENOMIC DNA]</scope>
</reference>
<evidence type="ECO:0000313" key="4">
    <source>
        <dbReference type="Proteomes" id="UP000314987"/>
    </source>
</evidence>
<sequence length="175" mass="20030">MMGSFKNFIFTLTLYLLQGATASLIQLNNNGYENIVIAIDPTLPEDDKLIQHIKDMVKEASTYLYEATERRFYFKDVSILIPKTWQTKPNYEKPKLETHKNADILIEVPNPPGNDVPRTDQIGQCGDKGERIHLTPDIVSGKKEKEYGLPGIMVTKFGGLMDHQEKQYRGRRETN</sequence>
<proteinExistence type="predicted"/>
<accession>A0A4X2KL76</accession>
<feature type="signal peptide" evidence="1">
    <location>
        <begin position="1"/>
        <end position="22"/>
    </location>
</feature>
<organism evidence="3 4">
    <name type="scientific">Vombatus ursinus</name>
    <name type="common">Common wombat</name>
    <dbReference type="NCBI Taxonomy" id="29139"/>
    <lineage>
        <taxon>Eukaryota</taxon>
        <taxon>Metazoa</taxon>
        <taxon>Chordata</taxon>
        <taxon>Craniata</taxon>
        <taxon>Vertebrata</taxon>
        <taxon>Euteleostomi</taxon>
        <taxon>Mammalia</taxon>
        <taxon>Metatheria</taxon>
        <taxon>Diprotodontia</taxon>
        <taxon>Vombatidae</taxon>
        <taxon>Vombatus</taxon>
    </lineage>
</organism>
<dbReference type="Ensembl" id="ENSVURT00010014298.1">
    <property type="protein sequence ID" value="ENSVURP00010012563.1"/>
    <property type="gene ID" value="ENSVURG00010009706.1"/>
</dbReference>
<feature type="domain" description="Calcium-activated chloride channel N-terminal" evidence="2">
    <location>
        <begin position="25"/>
        <end position="152"/>
    </location>
</feature>
<reference evidence="3" key="2">
    <citation type="submission" date="2025-08" db="UniProtKB">
        <authorList>
            <consortium name="Ensembl"/>
        </authorList>
    </citation>
    <scope>IDENTIFICATION</scope>
</reference>
<feature type="chain" id="PRO_5021246045" description="Calcium-activated chloride channel N-terminal domain-containing protein" evidence="1">
    <location>
        <begin position="23"/>
        <end position="175"/>
    </location>
</feature>
<name>A0A4X2KL76_VOMUR</name>
<evidence type="ECO:0000256" key="1">
    <source>
        <dbReference type="SAM" id="SignalP"/>
    </source>
</evidence>
<reference evidence="3" key="3">
    <citation type="submission" date="2025-09" db="UniProtKB">
        <authorList>
            <consortium name="Ensembl"/>
        </authorList>
    </citation>
    <scope>IDENTIFICATION</scope>
</reference>
<keyword evidence="1" id="KW-0732">Signal</keyword>
<evidence type="ECO:0000313" key="3">
    <source>
        <dbReference type="Ensembl" id="ENSVURP00010012563.1"/>
    </source>
</evidence>
<dbReference type="Pfam" id="PF08434">
    <property type="entry name" value="CLCA"/>
    <property type="match status" value="1"/>
</dbReference>
<protein>
    <recommendedName>
        <fullName evidence="2">Calcium-activated chloride channel N-terminal domain-containing protein</fullName>
    </recommendedName>
</protein>
<evidence type="ECO:0000259" key="2">
    <source>
        <dbReference type="Pfam" id="PF08434"/>
    </source>
</evidence>
<dbReference type="GeneTree" id="ENSGT00940000154682"/>
<dbReference type="AlphaFoldDB" id="A0A4X2KL76"/>
<dbReference type="STRING" id="29139.ENSVURP00010012563"/>
<keyword evidence="4" id="KW-1185">Reference proteome</keyword>
<dbReference type="Proteomes" id="UP000314987">
    <property type="component" value="Unassembled WGS sequence"/>
</dbReference>